<dbReference type="PRINTS" id="PR00237">
    <property type="entry name" value="GPCRRHODOPSN"/>
</dbReference>
<comment type="caution">
    <text evidence="7">The sequence shown here is derived from an EMBL/GenBank/DDBJ whole genome shotgun (WGS) entry which is preliminary data.</text>
</comment>
<evidence type="ECO:0000256" key="4">
    <source>
        <dbReference type="ARBA" id="ARBA00023136"/>
    </source>
</evidence>
<evidence type="ECO:0000256" key="1">
    <source>
        <dbReference type="ARBA" id="ARBA00004370"/>
    </source>
</evidence>
<dbReference type="InterPro" id="IPR000276">
    <property type="entry name" value="GPCR_Rhodpsn"/>
</dbReference>
<evidence type="ECO:0000259" key="6">
    <source>
        <dbReference type="PROSITE" id="PS50262"/>
    </source>
</evidence>
<dbReference type="AlphaFoldDB" id="A0AAD9IWX4"/>
<sequence>MNSSSSSSSSQQTVGVNIPLVRFCCDVVLSFPLAVLGIFGNSLLHVVLRRHHTRFATDVLLHVLTFTDTMILISSVLLRSMRHVGWQAYDDAYCYIFVSLYPTVYVFRLVDIWITVIVVIERYVAVMSPEHTVRLDTPPRVYVIIGVTVVCAIVFSVPRFLEFSLTEVEPTARPGFKPTALALNKTYTVVYKIFIFSIVMYVVPMALLIGFNVKLFLAVNHAVHEMSAIPGRYARGLDTVISCRQVTYIVLVFASCCITCNVVAMTAQVVWTLTMCFDKLRHLDTIRRILANVSNVFVTCNSTSNVLILLSLSRKFRDGICQTFSCRMMSSHTNHNAIVMEPLNL</sequence>
<dbReference type="Gene3D" id="1.20.1070.10">
    <property type="entry name" value="Rhodopsin 7-helix transmembrane proteins"/>
    <property type="match status" value="1"/>
</dbReference>
<feature type="transmembrane region" description="Helical" evidence="5">
    <location>
        <begin position="59"/>
        <end position="78"/>
    </location>
</feature>
<feature type="transmembrane region" description="Helical" evidence="5">
    <location>
        <begin position="20"/>
        <end position="47"/>
    </location>
</feature>
<dbReference type="PANTHER" id="PTHR46641:SF2">
    <property type="entry name" value="FMRFAMIDE RECEPTOR"/>
    <property type="match status" value="1"/>
</dbReference>
<evidence type="ECO:0000256" key="5">
    <source>
        <dbReference type="SAM" id="Phobius"/>
    </source>
</evidence>
<evidence type="ECO:0000256" key="3">
    <source>
        <dbReference type="ARBA" id="ARBA00022989"/>
    </source>
</evidence>
<keyword evidence="3 5" id="KW-1133">Transmembrane helix</keyword>
<dbReference type="Pfam" id="PF00001">
    <property type="entry name" value="7tm_1"/>
    <property type="match status" value="1"/>
</dbReference>
<feature type="transmembrane region" description="Helical" evidence="5">
    <location>
        <begin position="98"/>
        <end position="120"/>
    </location>
</feature>
<gene>
    <name evidence="7" type="ORF">LSH36_988g00033</name>
</gene>
<comment type="subcellular location">
    <subcellularLocation>
        <location evidence="1">Membrane</location>
    </subcellularLocation>
</comment>
<feature type="transmembrane region" description="Helical" evidence="5">
    <location>
        <begin position="246"/>
        <end position="269"/>
    </location>
</feature>
<dbReference type="Proteomes" id="UP001208570">
    <property type="component" value="Unassembled WGS sequence"/>
</dbReference>
<keyword evidence="8" id="KW-1185">Reference proteome</keyword>
<dbReference type="SUPFAM" id="SSF81321">
    <property type="entry name" value="Family A G protein-coupled receptor-like"/>
    <property type="match status" value="1"/>
</dbReference>
<dbReference type="InterPro" id="IPR017452">
    <property type="entry name" value="GPCR_Rhodpsn_7TM"/>
</dbReference>
<evidence type="ECO:0000313" key="8">
    <source>
        <dbReference type="Proteomes" id="UP001208570"/>
    </source>
</evidence>
<organism evidence="7 8">
    <name type="scientific">Paralvinella palmiformis</name>
    <dbReference type="NCBI Taxonomy" id="53620"/>
    <lineage>
        <taxon>Eukaryota</taxon>
        <taxon>Metazoa</taxon>
        <taxon>Spiralia</taxon>
        <taxon>Lophotrochozoa</taxon>
        <taxon>Annelida</taxon>
        <taxon>Polychaeta</taxon>
        <taxon>Sedentaria</taxon>
        <taxon>Canalipalpata</taxon>
        <taxon>Terebellida</taxon>
        <taxon>Terebelliformia</taxon>
        <taxon>Alvinellidae</taxon>
        <taxon>Paralvinella</taxon>
    </lineage>
</organism>
<dbReference type="InterPro" id="IPR052954">
    <property type="entry name" value="GPCR-Ligand_Int"/>
</dbReference>
<feature type="domain" description="G-protein coupled receptors family 1 profile" evidence="6">
    <location>
        <begin position="40"/>
        <end position="309"/>
    </location>
</feature>
<evidence type="ECO:0000256" key="2">
    <source>
        <dbReference type="ARBA" id="ARBA00022692"/>
    </source>
</evidence>
<evidence type="ECO:0000313" key="7">
    <source>
        <dbReference type="EMBL" id="KAK2142174.1"/>
    </source>
</evidence>
<feature type="transmembrane region" description="Helical" evidence="5">
    <location>
        <begin position="193"/>
        <end position="217"/>
    </location>
</feature>
<dbReference type="PANTHER" id="PTHR46641">
    <property type="entry name" value="FMRFAMIDE RECEPTOR-RELATED"/>
    <property type="match status" value="1"/>
</dbReference>
<name>A0AAD9IWX4_9ANNE</name>
<feature type="transmembrane region" description="Helical" evidence="5">
    <location>
        <begin position="141"/>
        <end position="161"/>
    </location>
</feature>
<dbReference type="EMBL" id="JAODUP010000988">
    <property type="protein sequence ID" value="KAK2142174.1"/>
    <property type="molecule type" value="Genomic_DNA"/>
</dbReference>
<keyword evidence="2 5" id="KW-0812">Transmembrane</keyword>
<accession>A0AAD9IWX4</accession>
<protein>
    <recommendedName>
        <fullName evidence="6">G-protein coupled receptors family 1 profile domain-containing protein</fullName>
    </recommendedName>
</protein>
<dbReference type="GO" id="GO:0004930">
    <property type="term" value="F:G protein-coupled receptor activity"/>
    <property type="evidence" value="ECO:0007669"/>
    <property type="project" value="InterPro"/>
</dbReference>
<keyword evidence="4 5" id="KW-0472">Membrane</keyword>
<reference evidence="7" key="1">
    <citation type="journal article" date="2023" name="Mol. Biol. Evol.">
        <title>Third-Generation Sequencing Reveals the Adaptive Role of the Epigenome in Three Deep-Sea Polychaetes.</title>
        <authorList>
            <person name="Perez M."/>
            <person name="Aroh O."/>
            <person name="Sun Y."/>
            <person name="Lan Y."/>
            <person name="Juniper S.K."/>
            <person name="Young C.R."/>
            <person name="Angers B."/>
            <person name="Qian P.Y."/>
        </authorList>
    </citation>
    <scope>NUCLEOTIDE SEQUENCE</scope>
    <source>
        <strain evidence="7">P08H-3</strain>
    </source>
</reference>
<dbReference type="GO" id="GO:0016020">
    <property type="term" value="C:membrane"/>
    <property type="evidence" value="ECO:0007669"/>
    <property type="project" value="UniProtKB-SubCell"/>
</dbReference>
<proteinExistence type="predicted"/>
<dbReference type="PROSITE" id="PS50262">
    <property type="entry name" value="G_PROTEIN_RECEP_F1_2"/>
    <property type="match status" value="1"/>
</dbReference>